<dbReference type="PANTHER" id="PTHR46797">
    <property type="entry name" value="HTH-TYPE TRANSCRIPTIONAL REGULATOR"/>
    <property type="match status" value="1"/>
</dbReference>
<dbReference type="Pfam" id="PF01381">
    <property type="entry name" value="HTH_3"/>
    <property type="match status" value="1"/>
</dbReference>
<dbReference type="InterPro" id="IPR001387">
    <property type="entry name" value="Cro/C1-type_HTH"/>
</dbReference>
<dbReference type="EMBL" id="JABFBC010000001">
    <property type="protein sequence ID" value="NNU80878.1"/>
    <property type="molecule type" value="Genomic_DNA"/>
</dbReference>
<gene>
    <name evidence="3" type="ORF">HMH01_10550</name>
</gene>
<dbReference type="CDD" id="cd00093">
    <property type="entry name" value="HTH_XRE"/>
    <property type="match status" value="1"/>
</dbReference>
<dbReference type="GO" id="GO:0005829">
    <property type="term" value="C:cytosol"/>
    <property type="evidence" value="ECO:0007669"/>
    <property type="project" value="TreeGrafter"/>
</dbReference>
<proteinExistence type="predicted"/>
<feature type="domain" description="HTH cro/C1-type" evidence="2">
    <location>
        <begin position="7"/>
        <end position="61"/>
    </location>
</feature>
<keyword evidence="1" id="KW-0238">DNA-binding</keyword>
<dbReference type="Proteomes" id="UP000572377">
    <property type="component" value="Unassembled WGS sequence"/>
</dbReference>
<dbReference type="GO" id="GO:0003700">
    <property type="term" value="F:DNA-binding transcription factor activity"/>
    <property type="evidence" value="ECO:0007669"/>
    <property type="project" value="TreeGrafter"/>
</dbReference>
<dbReference type="InterPro" id="IPR014710">
    <property type="entry name" value="RmlC-like_jellyroll"/>
</dbReference>
<dbReference type="Pfam" id="PF07883">
    <property type="entry name" value="Cupin_2"/>
    <property type="match status" value="1"/>
</dbReference>
<dbReference type="SUPFAM" id="SSF51182">
    <property type="entry name" value="RmlC-like cupins"/>
    <property type="match status" value="1"/>
</dbReference>
<keyword evidence="4" id="KW-1185">Reference proteome</keyword>
<dbReference type="SUPFAM" id="SSF47413">
    <property type="entry name" value="lambda repressor-like DNA-binding domains"/>
    <property type="match status" value="1"/>
</dbReference>
<dbReference type="PROSITE" id="PS50943">
    <property type="entry name" value="HTH_CROC1"/>
    <property type="match status" value="1"/>
</dbReference>
<dbReference type="SMART" id="SM00530">
    <property type="entry name" value="HTH_XRE"/>
    <property type="match status" value="1"/>
</dbReference>
<dbReference type="PANTHER" id="PTHR46797:SF11">
    <property type="entry name" value="HTH-TYPE TRANSCRIPTIONAL REGULATOR PUUR"/>
    <property type="match status" value="1"/>
</dbReference>
<dbReference type="GO" id="GO:0003677">
    <property type="term" value="F:DNA binding"/>
    <property type="evidence" value="ECO:0007669"/>
    <property type="project" value="UniProtKB-KW"/>
</dbReference>
<dbReference type="Gene3D" id="2.60.120.10">
    <property type="entry name" value="Jelly Rolls"/>
    <property type="match status" value="1"/>
</dbReference>
<dbReference type="AlphaFoldDB" id="A0A849L3B5"/>
<evidence type="ECO:0000313" key="3">
    <source>
        <dbReference type="EMBL" id="NNU80878.1"/>
    </source>
</evidence>
<dbReference type="CDD" id="cd02209">
    <property type="entry name" value="cupin_XRE_C"/>
    <property type="match status" value="1"/>
</dbReference>
<evidence type="ECO:0000259" key="2">
    <source>
        <dbReference type="PROSITE" id="PS50943"/>
    </source>
</evidence>
<evidence type="ECO:0000313" key="4">
    <source>
        <dbReference type="Proteomes" id="UP000572377"/>
    </source>
</evidence>
<reference evidence="3 4" key="1">
    <citation type="submission" date="2020-05" db="EMBL/GenBank/DDBJ databases">
        <title>Gimesia benthica sp. nov., a novel planctomycete isolated from a deep-sea water sample of the Northwest Indian Ocean.</title>
        <authorList>
            <person name="Wang J."/>
            <person name="Ruan C."/>
            <person name="Song L."/>
            <person name="Zhu Y."/>
            <person name="Li A."/>
            <person name="Zheng X."/>
            <person name="Wang L."/>
            <person name="Lu Z."/>
            <person name="Huang Y."/>
            <person name="Du W."/>
            <person name="Zhou Y."/>
            <person name="Huang L."/>
            <person name="Dai X."/>
        </authorList>
    </citation>
    <scope>NUCLEOTIDE SEQUENCE [LARGE SCALE GENOMIC DNA]</scope>
    <source>
        <strain evidence="3 4">YYQ-30</strain>
    </source>
</reference>
<name>A0A849L3B5_9RHOB</name>
<evidence type="ECO:0000256" key="1">
    <source>
        <dbReference type="ARBA" id="ARBA00023125"/>
    </source>
</evidence>
<protein>
    <submittedName>
        <fullName evidence="3">Cupin domain-containing protein</fullName>
    </submittedName>
</protein>
<dbReference type="InterPro" id="IPR013096">
    <property type="entry name" value="Cupin_2"/>
</dbReference>
<accession>A0A849L3B5</accession>
<comment type="caution">
    <text evidence="3">The sequence shown here is derived from an EMBL/GenBank/DDBJ whole genome shotgun (WGS) entry which is preliminary data.</text>
</comment>
<dbReference type="Gene3D" id="1.10.260.40">
    <property type="entry name" value="lambda repressor-like DNA-binding domains"/>
    <property type="match status" value="1"/>
</dbReference>
<organism evidence="3 4">
    <name type="scientific">Halovulum dunhuangense</name>
    <dbReference type="NCBI Taxonomy" id="1505036"/>
    <lineage>
        <taxon>Bacteria</taxon>
        <taxon>Pseudomonadati</taxon>
        <taxon>Pseudomonadota</taxon>
        <taxon>Alphaproteobacteria</taxon>
        <taxon>Rhodobacterales</taxon>
        <taxon>Paracoccaceae</taxon>
        <taxon>Halovulum</taxon>
    </lineage>
</organism>
<dbReference type="InterPro" id="IPR010982">
    <property type="entry name" value="Lambda_DNA-bd_dom_sf"/>
</dbReference>
<dbReference type="InterPro" id="IPR050807">
    <property type="entry name" value="TransReg_Diox_bact_type"/>
</dbReference>
<dbReference type="InterPro" id="IPR011051">
    <property type="entry name" value="RmlC_Cupin_sf"/>
</dbReference>
<sequence>MDLGARLKALRTARGLSQRQLAARAGVTNGLISQIEQNRTSPSVATLKRILEALPITLSDFFSVEVQDRDRIFYRAADLRRITPSLPGGAGVVFRQVGDTTGRTLQMLHERYGPGTDTGIELYSHEAEEAGIVVSGRIELTVGTRTETLGAGDAYAFDSRLPHRFRNTGQEDCIIISACTPPSF</sequence>